<dbReference type="RefSeq" id="WP_214345914.1">
    <property type="nucleotide sequence ID" value="NZ_JAHBOH010000001.1"/>
</dbReference>
<gene>
    <name evidence="1" type="ORF">KIN34_01295</name>
</gene>
<reference evidence="1 2" key="1">
    <citation type="submission" date="2021-05" db="EMBL/GenBank/DDBJ databases">
        <title>Description of Cellulomonas sp. DKR-3 sp. nov.</title>
        <authorList>
            <person name="Dahal R.H."/>
            <person name="Chaudhary D.K."/>
        </authorList>
    </citation>
    <scope>NUCLEOTIDE SEQUENCE [LARGE SCALE GENOMIC DNA]</scope>
    <source>
        <strain evidence="1 2">DKR-3</strain>
    </source>
</reference>
<evidence type="ECO:0000313" key="2">
    <source>
        <dbReference type="Proteomes" id="UP000722125"/>
    </source>
</evidence>
<organism evidence="1 2">
    <name type="scientific">Cellulomonas fulva</name>
    <dbReference type="NCBI Taxonomy" id="2835530"/>
    <lineage>
        <taxon>Bacteria</taxon>
        <taxon>Bacillati</taxon>
        <taxon>Actinomycetota</taxon>
        <taxon>Actinomycetes</taxon>
        <taxon>Micrococcales</taxon>
        <taxon>Cellulomonadaceae</taxon>
        <taxon>Cellulomonas</taxon>
    </lineage>
</organism>
<evidence type="ECO:0000313" key="1">
    <source>
        <dbReference type="EMBL" id="MBT0992926.1"/>
    </source>
</evidence>
<comment type="caution">
    <text evidence="1">The sequence shown here is derived from an EMBL/GenBank/DDBJ whole genome shotgun (WGS) entry which is preliminary data.</text>
</comment>
<accession>A0ABS5TUV7</accession>
<sequence>MEGFDIDLAALRRHASHVEGRAGELDRSVDQAVAAVDQAAYGVVMAGLGLMVGRLQTGVCGALAAASASLSATAGGLEASAVAYQELDSVVGDVLARGRRLLEAVVL</sequence>
<protein>
    <recommendedName>
        <fullName evidence="3">ESX-1 secretion-associated protein</fullName>
    </recommendedName>
</protein>
<dbReference type="Pfam" id="PF10824">
    <property type="entry name" value="T7SS_ESX_EspC"/>
    <property type="match status" value="1"/>
</dbReference>
<proteinExistence type="predicted"/>
<name>A0ABS5TUV7_9CELL</name>
<evidence type="ECO:0008006" key="3">
    <source>
        <dbReference type="Google" id="ProtNLM"/>
    </source>
</evidence>
<dbReference type="Proteomes" id="UP000722125">
    <property type="component" value="Unassembled WGS sequence"/>
</dbReference>
<keyword evidence="2" id="KW-1185">Reference proteome</keyword>
<dbReference type="EMBL" id="JAHBOH010000001">
    <property type="protein sequence ID" value="MBT0992926.1"/>
    <property type="molecule type" value="Genomic_DNA"/>
</dbReference>
<dbReference type="InterPro" id="IPR022536">
    <property type="entry name" value="EspC"/>
</dbReference>